<protein>
    <submittedName>
        <fullName evidence="3">Predicted oxidoreductase</fullName>
    </submittedName>
</protein>
<dbReference type="CDD" id="cd19099">
    <property type="entry name" value="AKR_unchar"/>
    <property type="match status" value="1"/>
</dbReference>
<dbReference type="RefSeq" id="WP_073410410.1">
    <property type="nucleotide sequence ID" value="NZ_FQWH01000009.1"/>
</dbReference>
<dbReference type="Proteomes" id="UP000184112">
    <property type="component" value="Unassembled WGS sequence"/>
</dbReference>
<dbReference type="Gene3D" id="3.20.20.100">
    <property type="entry name" value="NADP-dependent oxidoreductase domain"/>
    <property type="match status" value="1"/>
</dbReference>
<dbReference type="Pfam" id="PF00248">
    <property type="entry name" value="Aldo_ket_red"/>
    <property type="match status" value="1"/>
</dbReference>
<dbReference type="InterPro" id="IPR023210">
    <property type="entry name" value="NADP_OxRdtase_dom"/>
</dbReference>
<organism evidence="3 4">
    <name type="scientific">Flavobacterium johnsoniae</name>
    <name type="common">Cytophaga johnsonae</name>
    <dbReference type="NCBI Taxonomy" id="986"/>
    <lineage>
        <taxon>Bacteria</taxon>
        <taxon>Pseudomonadati</taxon>
        <taxon>Bacteroidota</taxon>
        <taxon>Flavobacteriia</taxon>
        <taxon>Flavobacteriales</taxon>
        <taxon>Flavobacteriaceae</taxon>
        <taxon>Flavobacterium</taxon>
    </lineage>
</organism>
<dbReference type="InterPro" id="IPR050523">
    <property type="entry name" value="AKR_Detox_Biosynth"/>
</dbReference>
<evidence type="ECO:0000313" key="3">
    <source>
        <dbReference type="EMBL" id="SHH35147.1"/>
    </source>
</evidence>
<evidence type="ECO:0000256" key="1">
    <source>
        <dbReference type="ARBA" id="ARBA00023002"/>
    </source>
</evidence>
<dbReference type="EMBL" id="FQWH01000009">
    <property type="protein sequence ID" value="SHH35147.1"/>
    <property type="molecule type" value="Genomic_DNA"/>
</dbReference>
<dbReference type="SUPFAM" id="SSF51430">
    <property type="entry name" value="NAD(P)-linked oxidoreductase"/>
    <property type="match status" value="1"/>
</dbReference>
<name>A0A1M5S958_FLAJO</name>
<gene>
    <name evidence="3" type="ORF">SAMN05444388_109171</name>
</gene>
<evidence type="ECO:0000259" key="2">
    <source>
        <dbReference type="Pfam" id="PF00248"/>
    </source>
</evidence>
<dbReference type="GO" id="GO:0016491">
    <property type="term" value="F:oxidoreductase activity"/>
    <property type="evidence" value="ECO:0007669"/>
    <property type="project" value="UniProtKB-KW"/>
</dbReference>
<dbReference type="InterPro" id="IPR036812">
    <property type="entry name" value="NAD(P)_OxRdtase_dom_sf"/>
</dbReference>
<proteinExistence type="predicted"/>
<feature type="domain" description="NADP-dependent oxidoreductase" evidence="2">
    <location>
        <begin position="9"/>
        <end position="243"/>
    </location>
</feature>
<dbReference type="PANTHER" id="PTHR43364">
    <property type="entry name" value="NADH-SPECIFIC METHYLGLYOXAL REDUCTASE-RELATED"/>
    <property type="match status" value="1"/>
</dbReference>
<keyword evidence="1" id="KW-0560">Oxidoreductase</keyword>
<sequence length="411" mass="47996">MIPLQNLSKIGIGTYRMSIQDLEHRNSLNYAIEKGINLIDTASNYQNGDSEKLIGNFIKDSERKNVFILTKAGYIQGDDIEKIKGINIKKLIKITDHFFYSLDKKFIKFKFYESLKNLNTDYIDCFLIHNPEHYFAVENNHQKDIINDILEIFEFLESLVTEGKLRYYGISSNNIATINSKGIDIHKILELKSNYPSFKILQFPYNIVEREASNILINKNSLISLSKEKNIITMSNRPLNSSLDGKVLRLVYNKSDLSLIEHEREEELFNSFLIKITEKLKILGENSPLDVFLPVKFFIDNRRIIANSEAIDKAINNYLIPFLSQIELNNYETINMLRELRNYWVLFSKEFNNKRLESLQQELVHKGILESNDKREFPVLACNFYLKNGIDHVLMGLRNKKYIDEIAEILQ</sequence>
<dbReference type="AlphaFoldDB" id="A0A1M5S958"/>
<dbReference type="PANTHER" id="PTHR43364:SF4">
    <property type="entry name" value="NAD(P)-LINKED OXIDOREDUCTASE SUPERFAMILY PROTEIN"/>
    <property type="match status" value="1"/>
</dbReference>
<accession>A0A1M5S958</accession>
<evidence type="ECO:0000313" key="4">
    <source>
        <dbReference type="Proteomes" id="UP000184112"/>
    </source>
</evidence>
<reference evidence="3 4" key="1">
    <citation type="submission" date="2016-11" db="EMBL/GenBank/DDBJ databases">
        <authorList>
            <person name="Jaros S."/>
            <person name="Januszkiewicz K."/>
            <person name="Wedrychowicz H."/>
        </authorList>
    </citation>
    <scope>NUCLEOTIDE SEQUENCE [LARGE SCALE GENOMIC DNA]</scope>
    <source>
        <strain evidence="3 4">DSM 6792</strain>
    </source>
</reference>